<keyword evidence="1" id="KW-0479">Metal-binding</keyword>
<dbReference type="SUPFAM" id="SSF144232">
    <property type="entry name" value="HIT/MYND zinc finger-like"/>
    <property type="match status" value="1"/>
</dbReference>
<feature type="compositionally biased region" description="Polar residues" evidence="5">
    <location>
        <begin position="534"/>
        <end position="544"/>
    </location>
</feature>
<accession>A0A4Y7T1Q5</accession>
<evidence type="ECO:0000256" key="4">
    <source>
        <dbReference type="PROSITE-ProRule" id="PRU00134"/>
    </source>
</evidence>
<evidence type="ECO:0000256" key="2">
    <source>
        <dbReference type="ARBA" id="ARBA00022771"/>
    </source>
</evidence>
<evidence type="ECO:0000256" key="5">
    <source>
        <dbReference type="SAM" id="MobiDB-lite"/>
    </source>
</evidence>
<protein>
    <recommendedName>
        <fullName evidence="6">MYND-type domain-containing protein</fullName>
    </recommendedName>
</protein>
<feature type="region of interest" description="Disordered" evidence="5">
    <location>
        <begin position="525"/>
        <end position="544"/>
    </location>
</feature>
<evidence type="ECO:0000256" key="3">
    <source>
        <dbReference type="ARBA" id="ARBA00022833"/>
    </source>
</evidence>
<dbReference type="AlphaFoldDB" id="A0A4Y7T1Q5"/>
<dbReference type="PROSITE" id="PS50865">
    <property type="entry name" value="ZF_MYND_2"/>
    <property type="match status" value="1"/>
</dbReference>
<keyword evidence="8" id="KW-1185">Reference proteome</keyword>
<dbReference type="Gene3D" id="6.10.140.2220">
    <property type="match status" value="1"/>
</dbReference>
<dbReference type="InterPro" id="IPR002893">
    <property type="entry name" value="Znf_MYND"/>
</dbReference>
<keyword evidence="3" id="KW-0862">Zinc</keyword>
<dbReference type="EMBL" id="QPFP01000035">
    <property type="protein sequence ID" value="TEB28090.1"/>
    <property type="molecule type" value="Genomic_DNA"/>
</dbReference>
<sequence length="658" mass="72816">MHRAQNAKSVGVDVEHRRREQVVTQAQNLFNKKSHTAAGLYLCDKLDMDVVQQILDGLPDAAQLHLPSLKAPPTVDPVQPALDTLKRLGTVLLALSSVERKSPKAAPLLHKSFEMVYERWGDIVTWMTFFVEYTSVSGNTWNERLSACMWILKPIFTESDGHSFQEEIISMPTTIDIILHLLRLTNPDTGKPAVLEEKPGSLCVIADVYGICVMSVVGFQSVLLRLYSLPPRATEEFSQSIVARIQHVLESPRDNKHRRQISEDLLHLISPTCLLGIATHGERDIGQKEVVSEAARVLSIILEETSADESTMPVPFLLEQALNELVMLATGASSDSAVLKSLFEGGIVPCFLRALPFGDDESPRGMENPACALLPFLTDSAMFRAAQEGGFNLSLFNALESCKKSTAVESIFNAYSLTFRICSSSFDDRKGEPLHLCCNLKHAGASGRSPESSNVKPCSRCRVPLYCSASCQKEDWDAFHSKECTRRPSHRATAKKLEIGEDARRDKLAFLEALANRFLPPLPDLVQREKGKSNHGTAEENSTPIGAPSAATFVNVFDLTGRAFKRNKPFKFVDYEQAPLASYFKKYRPQLGSTSPSRILECAQDVQRTPESVTLVAGVFYIQSAFVSVCTKMEYTLGAPLGERYSIVGHVFSACYRH</sequence>
<evidence type="ECO:0000313" key="8">
    <source>
        <dbReference type="Proteomes" id="UP000298030"/>
    </source>
</evidence>
<name>A0A4Y7T1Q5_COPMI</name>
<feature type="domain" description="MYND-type" evidence="6">
    <location>
        <begin position="438"/>
        <end position="484"/>
    </location>
</feature>
<organism evidence="7 8">
    <name type="scientific">Coprinellus micaceus</name>
    <name type="common">Glistening ink-cap mushroom</name>
    <name type="synonym">Coprinus micaceus</name>
    <dbReference type="NCBI Taxonomy" id="71717"/>
    <lineage>
        <taxon>Eukaryota</taxon>
        <taxon>Fungi</taxon>
        <taxon>Dikarya</taxon>
        <taxon>Basidiomycota</taxon>
        <taxon>Agaricomycotina</taxon>
        <taxon>Agaricomycetes</taxon>
        <taxon>Agaricomycetidae</taxon>
        <taxon>Agaricales</taxon>
        <taxon>Agaricineae</taxon>
        <taxon>Psathyrellaceae</taxon>
        <taxon>Coprinellus</taxon>
    </lineage>
</organism>
<dbReference type="GO" id="GO:0008270">
    <property type="term" value="F:zinc ion binding"/>
    <property type="evidence" value="ECO:0007669"/>
    <property type="project" value="UniProtKB-KW"/>
</dbReference>
<dbReference type="Proteomes" id="UP000298030">
    <property type="component" value="Unassembled WGS sequence"/>
</dbReference>
<gene>
    <name evidence="7" type="ORF">FA13DRAFT_1816051</name>
</gene>
<evidence type="ECO:0000259" key="6">
    <source>
        <dbReference type="PROSITE" id="PS50865"/>
    </source>
</evidence>
<reference evidence="7 8" key="1">
    <citation type="journal article" date="2019" name="Nat. Ecol. Evol.">
        <title>Megaphylogeny resolves global patterns of mushroom evolution.</title>
        <authorList>
            <person name="Varga T."/>
            <person name="Krizsan K."/>
            <person name="Foldi C."/>
            <person name="Dima B."/>
            <person name="Sanchez-Garcia M."/>
            <person name="Sanchez-Ramirez S."/>
            <person name="Szollosi G.J."/>
            <person name="Szarkandi J.G."/>
            <person name="Papp V."/>
            <person name="Albert L."/>
            <person name="Andreopoulos W."/>
            <person name="Angelini C."/>
            <person name="Antonin V."/>
            <person name="Barry K.W."/>
            <person name="Bougher N.L."/>
            <person name="Buchanan P."/>
            <person name="Buyck B."/>
            <person name="Bense V."/>
            <person name="Catcheside P."/>
            <person name="Chovatia M."/>
            <person name="Cooper J."/>
            <person name="Damon W."/>
            <person name="Desjardin D."/>
            <person name="Finy P."/>
            <person name="Geml J."/>
            <person name="Haridas S."/>
            <person name="Hughes K."/>
            <person name="Justo A."/>
            <person name="Karasinski D."/>
            <person name="Kautmanova I."/>
            <person name="Kiss B."/>
            <person name="Kocsube S."/>
            <person name="Kotiranta H."/>
            <person name="LaButti K.M."/>
            <person name="Lechner B.E."/>
            <person name="Liimatainen K."/>
            <person name="Lipzen A."/>
            <person name="Lukacs Z."/>
            <person name="Mihaltcheva S."/>
            <person name="Morgado L.N."/>
            <person name="Niskanen T."/>
            <person name="Noordeloos M.E."/>
            <person name="Ohm R.A."/>
            <person name="Ortiz-Santana B."/>
            <person name="Ovrebo C."/>
            <person name="Racz N."/>
            <person name="Riley R."/>
            <person name="Savchenko A."/>
            <person name="Shiryaev A."/>
            <person name="Soop K."/>
            <person name="Spirin V."/>
            <person name="Szebenyi C."/>
            <person name="Tomsovsky M."/>
            <person name="Tulloss R.E."/>
            <person name="Uehling J."/>
            <person name="Grigoriev I.V."/>
            <person name="Vagvolgyi C."/>
            <person name="Papp T."/>
            <person name="Martin F.M."/>
            <person name="Miettinen O."/>
            <person name="Hibbett D.S."/>
            <person name="Nagy L.G."/>
        </authorList>
    </citation>
    <scope>NUCLEOTIDE SEQUENCE [LARGE SCALE GENOMIC DNA]</scope>
    <source>
        <strain evidence="7 8">FP101781</strain>
    </source>
</reference>
<dbReference type="Pfam" id="PF01753">
    <property type="entry name" value="zf-MYND"/>
    <property type="match status" value="1"/>
</dbReference>
<evidence type="ECO:0000313" key="7">
    <source>
        <dbReference type="EMBL" id="TEB28090.1"/>
    </source>
</evidence>
<evidence type="ECO:0000256" key="1">
    <source>
        <dbReference type="ARBA" id="ARBA00022723"/>
    </source>
</evidence>
<keyword evidence="2 4" id="KW-0863">Zinc-finger</keyword>
<proteinExistence type="predicted"/>
<comment type="caution">
    <text evidence="7">The sequence shown here is derived from an EMBL/GenBank/DDBJ whole genome shotgun (WGS) entry which is preliminary data.</text>
</comment>
<dbReference type="OrthoDB" id="432970at2759"/>